<feature type="domain" description="Thiopeptide-type bacteriocin biosynthesis" evidence="1">
    <location>
        <begin position="4"/>
        <end position="243"/>
    </location>
</feature>
<accession>A0A645ACU2</accession>
<protein>
    <recommendedName>
        <fullName evidence="1">Thiopeptide-type bacteriocin biosynthesis domain-containing protein</fullName>
    </recommendedName>
</protein>
<dbReference type="EMBL" id="VSSQ01012814">
    <property type="protein sequence ID" value="MPM50101.1"/>
    <property type="molecule type" value="Genomic_DNA"/>
</dbReference>
<evidence type="ECO:0000313" key="2">
    <source>
        <dbReference type="EMBL" id="MPM50101.1"/>
    </source>
</evidence>
<evidence type="ECO:0000259" key="1">
    <source>
        <dbReference type="Pfam" id="PF14028"/>
    </source>
</evidence>
<dbReference type="InterPro" id="IPR023809">
    <property type="entry name" value="Thiopep_bacteriocin_synth_dom"/>
</dbReference>
<comment type="caution">
    <text evidence="2">The sequence shown here is derived from an EMBL/GenBank/DDBJ whole genome shotgun (WGS) entry which is preliminary data.</text>
</comment>
<proteinExistence type="predicted"/>
<dbReference type="NCBIfam" id="TIGR03891">
    <property type="entry name" value="thiopep_ocin"/>
    <property type="match status" value="1"/>
</dbReference>
<gene>
    <name evidence="2" type="ORF">SDC9_96836</name>
</gene>
<organism evidence="2">
    <name type="scientific">bioreactor metagenome</name>
    <dbReference type="NCBI Taxonomy" id="1076179"/>
    <lineage>
        <taxon>unclassified sequences</taxon>
        <taxon>metagenomes</taxon>
        <taxon>ecological metagenomes</taxon>
    </lineage>
</organism>
<reference evidence="2" key="1">
    <citation type="submission" date="2019-08" db="EMBL/GenBank/DDBJ databases">
        <authorList>
            <person name="Kucharzyk K."/>
            <person name="Murdoch R.W."/>
            <person name="Higgins S."/>
            <person name="Loffler F."/>
        </authorList>
    </citation>
    <scope>NUCLEOTIDE SEQUENCE</scope>
</reference>
<dbReference type="AlphaFoldDB" id="A0A645ACU2"/>
<dbReference type="Pfam" id="PF14028">
    <property type="entry name" value="Lant_dehydr_C"/>
    <property type="match status" value="1"/>
</dbReference>
<name>A0A645ACU2_9ZZZZ</name>
<sequence>MLKNIYEVLDSLENPMFFYLRYFDNEGKHLRIRFKFNGQQEAVEKVLILNVWLEKLREKALITRWVFDTYKRETNRYGGIDLIEETENLFYRDSAFTVDILSLIDMEKESELEKSYIAGLCMMLKFLTEDETDAFDVLDAKNYHKAYRSEFNKNRKKYMNLVEKILVNGIAPIDAMFINMGNSILSREKALIRFKEKLLKAVNNKANTNFREDIILSLMHMYCNRLTGKIEYEEKYMALIRHALYSLIERNKHINKI</sequence>